<protein>
    <submittedName>
        <fullName evidence="1">Uncharacterized protein</fullName>
    </submittedName>
</protein>
<name>A0A8H6XJ57_9AGAR</name>
<dbReference type="AlphaFoldDB" id="A0A8H6XJ57"/>
<comment type="caution">
    <text evidence="1">The sequence shown here is derived from an EMBL/GenBank/DDBJ whole genome shotgun (WGS) entry which is preliminary data.</text>
</comment>
<evidence type="ECO:0000313" key="1">
    <source>
        <dbReference type="EMBL" id="KAF7341389.1"/>
    </source>
</evidence>
<dbReference type="Proteomes" id="UP000620124">
    <property type="component" value="Unassembled WGS sequence"/>
</dbReference>
<accession>A0A8H6XJ57</accession>
<evidence type="ECO:0000313" key="2">
    <source>
        <dbReference type="Proteomes" id="UP000620124"/>
    </source>
</evidence>
<gene>
    <name evidence="1" type="ORF">MVEN_01875500</name>
</gene>
<reference evidence="1" key="1">
    <citation type="submission" date="2020-05" db="EMBL/GenBank/DDBJ databases">
        <title>Mycena genomes resolve the evolution of fungal bioluminescence.</title>
        <authorList>
            <person name="Tsai I.J."/>
        </authorList>
    </citation>
    <scope>NUCLEOTIDE SEQUENCE</scope>
    <source>
        <strain evidence="1">CCC161011</strain>
    </source>
</reference>
<proteinExistence type="predicted"/>
<dbReference type="OrthoDB" id="2985845at2759"/>
<dbReference type="EMBL" id="JACAZI010000018">
    <property type="protein sequence ID" value="KAF7341389.1"/>
    <property type="molecule type" value="Genomic_DNA"/>
</dbReference>
<sequence length="160" mass="17311">MSSTTDQVLSPLSDFIHEAFTKVLISPDDTVFQAALDTFWSAHVQESDVATSSHLTRAGFGKVVQGLRAQFLERKLIKESFVIATPADPTNKTGAVAATHLLSAVQDGQDVVVTVVAVLRIKWVQEQKHGHGHHHGGQGRREVVTEAFIVNTESSAKSEA</sequence>
<organism evidence="1 2">
    <name type="scientific">Mycena venus</name>
    <dbReference type="NCBI Taxonomy" id="2733690"/>
    <lineage>
        <taxon>Eukaryota</taxon>
        <taxon>Fungi</taxon>
        <taxon>Dikarya</taxon>
        <taxon>Basidiomycota</taxon>
        <taxon>Agaricomycotina</taxon>
        <taxon>Agaricomycetes</taxon>
        <taxon>Agaricomycetidae</taxon>
        <taxon>Agaricales</taxon>
        <taxon>Marasmiineae</taxon>
        <taxon>Mycenaceae</taxon>
        <taxon>Mycena</taxon>
    </lineage>
</organism>
<keyword evidence="2" id="KW-1185">Reference proteome</keyword>